<dbReference type="InterPro" id="IPR013783">
    <property type="entry name" value="Ig-like_fold"/>
</dbReference>
<keyword evidence="3 8" id="KW-0812">Transmembrane</keyword>
<proteinExistence type="inferred from homology"/>
<keyword evidence="11" id="KW-1185">Reference proteome</keyword>
<reference evidence="10" key="1">
    <citation type="submission" date="2021-12" db="EMBL/GenBank/DDBJ databases">
        <authorList>
            <person name="King R."/>
        </authorList>
    </citation>
    <scope>NUCLEOTIDE SEQUENCE</scope>
</reference>
<dbReference type="SMART" id="SM00409">
    <property type="entry name" value="IG"/>
    <property type="match status" value="2"/>
</dbReference>
<keyword evidence="4" id="KW-0732">Signal</keyword>
<dbReference type="GO" id="GO:0016020">
    <property type="term" value="C:membrane"/>
    <property type="evidence" value="ECO:0007669"/>
    <property type="project" value="UniProtKB-SubCell"/>
</dbReference>
<accession>A0A9P0B7M8</accession>
<feature type="transmembrane region" description="Helical" evidence="8">
    <location>
        <begin position="382"/>
        <end position="405"/>
    </location>
</feature>
<dbReference type="InterPro" id="IPR039311">
    <property type="entry name" value="FAM187A/B"/>
</dbReference>
<evidence type="ECO:0000256" key="6">
    <source>
        <dbReference type="ARBA" id="ARBA00023136"/>
    </source>
</evidence>
<dbReference type="InterPro" id="IPR003598">
    <property type="entry name" value="Ig_sub2"/>
</dbReference>
<dbReference type="PROSITE" id="PS50835">
    <property type="entry name" value="IG_LIKE"/>
    <property type="match status" value="2"/>
</dbReference>
<evidence type="ECO:0000313" key="11">
    <source>
        <dbReference type="Proteomes" id="UP001154078"/>
    </source>
</evidence>
<dbReference type="InterPro" id="IPR003599">
    <property type="entry name" value="Ig_sub"/>
</dbReference>
<dbReference type="SMART" id="SM00408">
    <property type="entry name" value="IGc2"/>
    <property type="match status" value="2"/>
</dbReference>
<keyword evidence="5 8" id="KW-1133">Transmembrane helix</keyword>
<dbReference type="SUPFAM" id="SSF48726">
    <property type="entry name" value="Immunoglobulin"/>
    <property type="match status" value="2"/>
</dbReference>
<protein>
    <recommendedName>
        <fullName evidence="9">Ig-like domain-containing protein</fullName>
    </recommendedName>
</protein>
<name>A0A9P0B7M8_BRAAE</name>
<dbReference type="InterPro" id="IPR013151">
    <property type="entry name" value="Immunoglobulin_dom"/>
</dbReference>
<evidence type="ECO:0000256" key="5">
    <source>
        <dbReference type="ARBA" id="ARBA00022989"/>
    </source>
</evidence>
<evidence type="ECO:0000256" key="2">
    <source>
        <dbReference type="ARBA" id="ARBA00008727"/>
    </source>
</evidence>
<sequence>MIKLTVSQTTGTINCRERNRLVTSPKSDAYDCVDIKERDTLILACHFCNENDDDSAKNWYKSDRLGLGQGKEVVYDMKNEEKDNRVILTTDHDLVVYNFTENDTGLYYCKRYGSEGISDKFSFLVDIIISQNSSEYVSGNVSKWKDYHDSKIHPINEQLKKANSKELAYLKHSLNLTFEVTNHWGSWGECDACFKPQGEGTRKKFGYCRVKILNKAKQYRKPKNKKEEFLMNASEMGCGSKKLMDLIPEVSLLAKIIPYFIQEDKCDTVCGKDKLKQFLIGKGTQFKYRKTYVLQQDAHLIIVCPESSIDSSIVWRRNGKVIKTGYNDDHVLVDSFNSLYLTDVTPDQEGNYTCYVGDMRMQQVKVFVVKKSQILTKAFVRYLGYLAFILSLTLSCYCAGLVITFNRRRYFLTFQELKQDEARGIKHNFLF</sequence>
<keyword evidence="7" id="KW-0325">Glycoprotein</keyword>
<evidence type="ECO:0000256" key="7">
    <source>
        <dbReference type="ARBA" id="ARBA00023180"/>
    </source>
</evidence>
<comment type="similarity">
    <text evidence="2">Belongs to the FAM187 family.</text>
</comment>
<dbReference type="InterPro" id="IPR007110">
    <property type="entry name" value="Ig-like_dom"/>
</dbReference>
<dbReference type="EMBL" id="OV121136">
    <property type="protein sequence ID" value="CAH0557412.1"/>
    <property type="molecule type" value="Genomic_DNA"/>
</dbReference>
<dbReference type="Gene3D" id="2.60.40.10">
    <property type="entry name" value="Immunoglobulins"/>
    <property type="match status" value="2"/>
</dbReference>
<dbReference type="Pfam" id="PF00047">
    <property type="entry name" value="ig"/>
    <property type="match status" value="1"/>
</dbReference>
<dbReference type="Proteomes" id="UP001154078">
    <property type="component" value="Chromosome 5"/>
</dbReference>
<dbReference type="InterPro" id="IPR036179">
    <property type="entry name" value="Ig-like_dom_sf"/>
</dbReference>
<evidence type="ECO:0000256" key="8">
    <source>
        <dbReference type="SAM" id="Phobius"/>
    </source>
</evidence>
<dbReference type="PANTHER" id="PTHR32178">
    <property type="entry name" value="FAM187"/>
    <property type="match status" value="1"/>
</dbReference>
<feature type="domain" description="Ig-like" evidence="9">
    <location>
        <begin position="25"/>
        <end position="109"/>
    </location>
</feature>
<evidence type="ECO:0000256" key="3">
    <source>
        <dbReference type="ARBA" id="ARBA00022692"/>
    </source>
</evidence>
<comment type="subcellular location">
    <subcellularLocation>
        <location evidence="1">Membrane</location>
        <topology evidence="1">Single-pass type I membrane protein</topology>
    </subcellularLocation>
</comment>
<evidence type="ECO:0000313" key="10">
    <source>
        <dbReference type="EMBL" id="CAH0557412.1"/>
    </source>
</evidence>
<keyword evidence="6 8" id="KW-0472">Membrane</keyword>
<feature type="domain" description="Ig-like" evidence="9">
    <location>
        <begin position="248"/>
        <end position="365"/>
    </location>
</feature>
<dbReference type="PANTHER" id="PTHR32178:SF6">
    <property type="entry name" value="IG-LIKE DOMAIN-CONTAINING PROTEIN"/>
    <property type="match status" value="1"/>
</dbReference>
<organism evidence="10 11">
    <name type="scientific">Brassicogethes aeneus</name>
    <name type="common">Rape pollen beetle</name>
    <name type="synonym">Meligethes aeneus</name>
    <dbReference type="NCBI Taxonomy" id="1431903"/>
    <lineage>
        <taxon>Eukaryota</taxon>
        <taxon>Metazoa</taxon>
        <taxon>Ecdysozoa</taxon>
        <taxon>Arthropoda</taxon>
        <taxon>Hexapoda</taxon>
        <taxon>Insecta</taxon>
        <taxon>Pterygota</taxon>
        <taxon>Neoptera</taxon>
        <taxon>Endopterygota</taxon>
        <taxon>Coleoptera</taxon>
        <taxon>Polyphaga</taxon>
        <taxon>Cucujiformia</taxon>
        <taxon>Nitidulidae</taxon>
        <taxon>Meligethinae</taxon>
        <taxon>Brassicogethes</taxon>
    </lineage>
</organism>
<dbReference type="OrthoDB" id="9988013at2759"/>
<evidence type="ECO:0000259" key="9">
    <source>
        <dbReference type="PROSITE" id="PS50835"/>
    </source>
</evidence>
<dbReference type="AlphaFoldDB" id="A0A9P0B7M8"/>
<dbReference type="CDD" id="cd00096">
    <property type="entry name" value="Ig"/>
    <property type="match status" value="1"/>
</dbReference>
<evidence type="ECO:0000256" key="1">
    <source>
        <dbReference type="ARBA" id="ARBA00004479"/>
    </source>
</evidence>
<gene>
    <name evidence="10" type="ORF">MELIAE_LOCUS8142</name>
</gene>
<evidence type="ECO:0000256" key="4">
    <source>
        <dbReference type="ARBA" id="ARBA00022729"/>
    </source>
</evidence>